<evidence type="ECO:0000256" key="7">
    <source>
        <dbReference type="ARBA" id="ARBA00023136"/>
    </source>
</evidence>
<keyword evidence="7 8" id="KW-0472">Membrane</keyword>
<dbReference type="STRING" id="1797298.A2988_01325"/>
<dbReference type="InterPro" id="IPR051050">
    <property type="entry name" value="Lipid_II_flippase_MurJ/MviN"/>
</dbReference>
<organism evidence="10 11">
    <name type="scientific">Candidatus Azambacteria bacterium RIFCSPLOWO2_01_FULL_46_25</name>
    <dbReference type="NCBI Taxonomy" id="1797298"/>
    <lineage>
        <taxon>Bacteria</taxon>
        <taxon>Candidatus Azamiibacteriota</taxon>
    </lineage>
</organism>
<keyword evidence="2 8" id="KW-1003">Cell membrane</keyword>
<dbReference type="GO" id="GO:0008360">
    <property type="term" value="P:regulation of cell shape"/>
    <property type="evidence" value="ECO:0007669"/>
    <property type="project" value="UniProtKB-UniRule"/>
</dbReference>
<keyword evidence="3 8" id="KW-0812">Transmembrane</keyword>
<evidence type="ECO:0000256" key="1">
    <source>
        <dbReference type="ARBA" id="ARBA00004651"/>
    </source>
</evidence>
<evidence type="ECO:0000256" key="8">
    <source>
        <dbReference type="HAMAP-Rule" id="MF_02078"/>
    </source>
</evidence>
<feature type="transmembrane region" description="Helical" evidence="8">
    <location>
        <begin position="433"/>
        <end position="457"/>
    </location>
</feature>
<dbReference type="PIRSF" id="PIRSF002869">
    <property type="entry name" value="MviN"/>
    <property type="match status" value="1"/>
</dbReference>
<comment type="caution">
    <text evidence="10">The sequence shown here is derived from an EMBL/GenBank/DDBJ whole genome shotgun (WGS) entry which is preliminary data.</text>
</comment>
<dbReference type="Proteomes" id="UP000176650">
    <property type="component" value="Unassembled WGS sequence"/>
</dbReference>
<dbReference type="CDD" id="cd13123">
    <property type="entry name" value="MATE_MurJ_like"/>
    <property type="match status" value="1"/>
</dbReference>
<dbReference type="EMBL" id="MEYS01000002">
    <property type="protein sequence ID" value="OGD34106.1"/>
    <property type="molecule type" value="Genomic_DNA"/>
</dbReference>
<dbReference type="UniPathway" id="UPA00219"/>
<comment type="similarity">
    <text evidence="8 9">Belongs to the MurJ/MviN family.</text>
</comment>
<evidence type="ECO:0000256" key="3">
    <source>
        <dbReference type="ARBA" id="ARBA00022692"/>
    </source>
</evidence>
<keyword evidence="5 8" id="KW-0573">Peptidoglycan synthesis</keyword>
<protein>
    <recommendedName>
        <fullName evidence="8">Probable lipid II flippase MurJ</fullName>
    </recommendedName>
</protein>
<dbReference type="GO" id="GO:0015648">
    <property type="term" value="F:lipid-linked peptidoglycan transporter activity"/>
    <property type="evidence" value="ECO:0007669"/>
    <property type="project" value="UniProtKB-UniRule"/>
</dbReference>
<keyword evidence="8 9" id="KW-0813">Transport</keyword>
<feature type="transmembrane region" description="Helical" evidence="8">
    <location>
        <begin position="504"/>
        <end position="528"/>
    </location>
</feature>
<evidence type="ECO:0000313" key="11">
    <source>
        <dbReference type="Proteomes" id="UP000176650"/>
    </source>
</evidence>
<dbReference type="GO" id="GO:0005886">
    <property type="term" value="C:plasma membrane"/>
    <property type="evidence" value="ECO:0007669"/>
    <property type="project" value="UniProtKB-SubCell"/>
</dbReference>
<comment type="pathway">
    <text evidence="8">Cell wall biogenesis; peptidoglycan biosynthesis.</text>
</comment>
<feature type="transmembrane region" description="Helical" evidence="8">
    <location>
        <begin position="235"/>
        <end position="259"/>
    </location>
</feature>
<keyword evidence="6 8" id="KW-1133">Transmembrane helix</keyword>
<evidence type="ECO:0000256" key="9">
    <source>
        <dbReference type="PIRNR" id="PIRNR002869"/>
    </source>
</evidence>
<evidence type="ECO:0000256" key="4">
    <source>
        <dbReference type="ARBA" id="ARBA00022960"/>
    </source>
</evidence>
<feature type="transmembrane region" description="Helical" evidence="8">
    <location>
        <begin position="313"/>
        <end position="333"/>
    </location>
</feature>
<feature type="transmembrane region" description="Helical" evidence="8">
    <location>
        <begin position="388"/>
        <end position="408"/>
    </location>
</feature>
<evidence type="ECO:0000313" key="10">
    <source>
        <dbReference type="EMBL" id="OGD34106.1"/>
    </source>
</evidence>
<reference evidence="10 11" key="1">
    <citation type="journal article" date="2016" name="Nat. Commun.">
        <title>Thousands of microbial genomes shed light on interconnected biogeochemical processes in an aquifer system.</title>
        <authorList>
            <person name="Anantharaman K."/>
            <person name="Brown C.T."/>
            <person name="Hug L.A."/>
            <person name="Sharon I."/>
            <person name="Castelle C.J."/>
            <person name="Probst A.J."/>
            <person name="Thomas B.C."/>
            <person name="Singh A."/>
            <person name="Wilkins M.J."/>
            <person name="Karaoz U."/>
            <person name="Brodie E.L."/>
            <person name="Williams K.H."/>
            <person name="Hubbard S.S."/>
            <person name="Banfield J.F."/>
        </authorList>
    </citation>
    <scope>NUCLEOTIDE SEQUENCE [LARGE SCALE GENOMIC DNA]</scope>
</reference>
<dbReference type="PRINTS" id="PR01806">
    <property type="entry name" value="VIRFACTRMVIN"/>
</dbReference>
<feature type="transmembrane region" description="Helical" evidence="8">
    <location>
        <begin position="166"/>
        <end position="187"/>
    </location>
</feature>
<feature type="transmembrane region" description="Helical" evidence="8">
    <location>
        <begin position="96"/>
        <end position="120"/>
    </location>
</feature>
<evidence type="ECO:0000256" key="6">
    <source>
        <dbReference type="ARBA" id="ARBA00022989"/>
    </source>
</evidence>
<dbReference type="GO" id="GO:0009252">
    <property type="term" value="P:peptidoglycan biosynthetic process"/>
    <property type="evidence" value="ECO:0007669"/>
    <property type="project" value="UniProtKB-UniRule"/>
</dbReference>
<feature type="transmembrane region" description="Helical" evidence="8">
    <location>
        <begin position="140"/>
        <end position="159"/>
    </location>
</feature>
<keyword evidence="8 9" id="KW-0961">Cell wall biogenesis/degradation</keyword>
<feature type="transmembrane region" description="Helical" evidence="8">
    <location>
        <begin position="353"/>
        <end position="376"/>
    </location>
</feature>
<evidence type="ECO:0000256" key="2">
    <source>
        <dbReference type="ARBA" id="ARBA00022475"/>
    </source>
</evidence>
<name>A0A1F5BU30_9BACT</name>
<feature type="transmembrane region" description="Helical" evidence="8">
    <location>
        <begin position="478"/>
        <end position="498"/>
    </location>
</feature>
<feature type="transmembrane region" description="Helical" evidence="8">
    <location>
        <begin position="279"/>
        <end position="301"/>
    </location>
</feature>
<dbReference type="PANTHER" id="PTHR47019">
    <property type="entry name" value="LIPID II FLIPPASE MURJ"/>
    <property type="match status" value="1"/>
</dbReference>
<comment type="subcellular location">
    <subcellularLocation>
        <location evidence="1 8">Cell membrane</location>
        <topology evidence="1 8">Multi-pass membrane protein</topology>
    </subcellularLocation>
</comment>
<dbReference type="Pfam" id="PF03023">
    <property type="entry name" value="MurJ"/>
    <property type="match status" value="1"/>
</dbReference>
<feature type="transmembrane region" description="Helical" evidence="8">
    <location>
        <begin position="193"/>
        <end position="215"/>
    </location>
</feature>
<gene>
    <name evidence="8" type="primary">murJ</name>
    <name evidence="10" type="ORF">A2988_01325</name>
</gene>
<feature type="transmembrane region" description="Helical" evidence="8">
    <location>
        <begin position="12"/>
        <end position="34"/>
    </location>
</feature>
<feature type="transmembrane region" description="Helical" evidence="8">
    <location>
        <begin position="61"/>
        <end position="84"/>
    </location>
</feature>
<dbReference type="PANTHER" id="PTHR47019:SF1">
    <property type="entry name" value="LIPID II FLIPPASE MURJ"/>
    <property type="match status" value="1"/>
</dbReference>
<dbReference type="HAMAP" id="MF_02078">
    <property type="entry name" value="MurJ_MviN"/>
    <property type="match status" value="1"/>
</dbReference>
<dbReference type="GO" id="GO:0071555">
    <property type="term" value="P:cell wall organization"/>
    <property type="evidence" value="ECO:0007669"/>
    <property type="project" value="UniProtKB-UniRule"/>
</dbReference>
<accession>A0A1F5BU30</accession>
<evidence type="ECO:0000256" key="5">
    <source>
        <dbReference type="ARBA" id="ARBA00022984"/>
    </source>
</evidence>
<dbReference type="AlphaFoldDB" id="A0A1F5BU30"/>
<comment type="function">
    <text evidence="8 9">Involved in peptidoglycan biosynthesis. Transports lipid-linked peptidoglycan precursors from the inner to the outer leaflet of the cytoplasmic membrane.</text>
</comment>
<keyword evidence="4 8" id="KW-0133">Cell shape</keyword>
<dbReference type="GO" id="GO:0034204">
    <property type="term" value="P:lipid translocation"/>
    <property type="evidence" value="ECO:0007669"/>
    <property type="project" value="TreeGrafter"/>
</dbReference>
<dbReference type="NCBIfam" id="TIGR01695">
    <property type="entry name" value="murJ_mviN"/>
    <property type="match status" value="1"/>
</dbReference>
<proteinExistence type="inferred from homology"/>
<dbReference type="InterPro" id="IPR004268">
    <property type="entry name" value="MurJ"/>
</dbReference>
<sequence length="563" mass="62272">MIFRNILNKEFKVVLSAALTISFFSLVAKLLGLVRNRIFAGEFGAGDTLDIYFAAFRIPDFLYNILIVGILSSVFIPVFSEYLARDEQSAWKLANTVLSVFLLIFMAFCLVAIVFAPQLITLVAVGFGDEKKQAAVELTRIMFLSPILLGISNIIGNILQVRKLFFSFALAPVMYNIGIILGALFFIKPLGVAGLAWGVVLGALLHLLIQIPPLFKTGFVFRFLFDFTHAGLRKIVLLSLPRTVGLAAYQLNFIIITSIASTMSSGSISVFNFANDLQFVPIGIVALSFVSAVFPMLSAAYANKDTGGFLRELYLTVNQILFLVIPISLFLILERAQIVRVILGYGQFSWEDTRLTAAALGAFAVSIFAQSLIPLFTRAFYAIHNTKTPVFINVASVFINILFSFYFLNLMRAHGAFAHYVGTLLKVSDIADISVLALPLAFSVSSIINFLWLYLAFSWRMESYDSDTIIRSLFKTNIAVFVMAVAVYATLHAVAALVDMQTFTGIFAQGIAAFLAGLLAYCASSWALKIPEFFTFWQAFFLPVRKLFLSRVFPIQVNGSDKL</sequence>